<name>A0A0D9XZ62_9ORYZ</name>
<dbReference type="InterPro" id="IPR041118">
    <property type="entry name" value="Rx_N"/>
</dbReference>
<dbReference type="eggNOG" id="KOG4658">
    <property type="taxonomic scope" value="Eukaryota"/>
</dbReference>
<dbReference type="AlphaFoldDB" id="A0A0D9XZ62"/>
<evidence type="ECO:0000259" key="7">
    <source>
        <dbReference type="Pfam" id="PF00931"/>
    </source>
</evidence>
<accession>A0A0D9XZ62</accession>
<dbReference type="Pfam" id="PF23598">
    <property type="entry name" value="LRR_14"/>
    <property type="match status" value="1"/>
</dbReference>
<comment type="similarity">
    <text evidence="1">Belongs to the disease resistance NB-LRR family.</text>
</comment>
<dbReference type="InterPro" id="IPR058922">
    <property type="entry name" value="WHD_DRP"/>
</dbReference>
<dbReference type="SUPFAM" id="SSF52540">
    <property type="entry name" value="P-loop containing nucleoside triphosphate hydrolases"/>
    <property type="match status" value="1"/>
</dbReference>
<dbReference type="GO" id="GO:0009626">
    <property type="term" value="P:plant-type hypersensitive response"/>
    <property type="evidence" value="ECO:0007669"/>
    <property type="project" value="UniProtKB-ARBA"/>
</dbReference>
<keyword evidence="6" id="KW-0175">Coiled coil</keyword>
<dbReference type="EnsemblPlants" id="LPERR12G09520.1">
    <property type="protein sequence ID" value="LPERR12G09520.1"/>
    <property type="gene ID" value="LPERR12G09520"/>
</dbReference>
<evidence type="ECO:0000256" key="5">
    <source>
        <dbReference type="ARBA" id="ARBA00022821"/>
    </source>
</evidence>
<evidence type="ECO:0000256" key="2">
    <source>
        <dbReference type="ARBA" id="ARBA00022614"/>
    </source>
</evidence>
<feature type="domain" description="Disease resistance R13L4/SHOC-2-like LRR" evidence="10">
    <location>
        <begin position="368"/>
        <end position="711"/>
    </location>
</feature>
<dbReference type="HOGENOM" id="CLU_000837_25_1_1"/>
<dbReference type="STRING" id="77586.A0A0D9XZ62"/>
<evidence type="ECO:0000256" key="3">
    <source>
        <dbReference type="ARBA" id="ARBA00022737"/>
    </source>
</evidence>
<sequence>MDELDIQMKAWRDNVRELAYDIEDRIDMFMYRLGRDDENSNLIYSAGRMTKEIWMCSKVAEEIEQLRRCVMEESQRCKIYKVDMSTSSPKVVKIDPRVPAFYAETEMIVGIDGPREEIIQFLMEDFAKTLKVVSIVGFGGLGKTTLANQVFRKIKDKFHCSAFVSMSQNPNMLRILKDILSGIKFDSKELPDDPQKLIDRIREHLEHKRRIFDSEDACPEQFKNMSDEILRKCGGVPLAIELKTCLLYLSVYPEDYIVEKNVLVRCWIAEGFISQKLGLDQEEIAESYFNDLINRNMIQPAYFEYDELKSCRVHDLMLDLIRSKVKDQNFFTVVDKQYCKRGPFQVRRLSLQFNNANLVPETVHLSPVRSFTIFGYFDIMPPLWKCEQLRVLHLVLDVHRTILFRLGYYRKCHDLSAISNLIQLRYLRLRYGCFKLPVQIRKLQCLETLDIIDAHVPSIPSDVSHLLSLRHLYIQTGIEVPEGIGKLKTLRTLRYFNLAENYVDNIRDLGKLTNLRELVVTNEPRPMDADDPTNRLKLDVLVASIDQLNSHNLHSLYFPYSGLPFDMLNCWPSAPPLNLQKLDMYGTGISRVPEWFVQLNNLTNLKISVKELPRDSVDILAKLPCLMFLLLFVEIPGEKVIFCHEAFPCLKQLVLLMSHMSGLTFEPGTMRKLRSLDLMFMLPGEEKESISLDGIENLLSLEKLTAEIPNSSTVGIAFRDAILRHPKAHNFNIFPDKTRTGALQHG</sequence>
<evidence type="ECO:0000256" key="4">
    <source>
        <dbReference type="ARBA" id="ARBA00022741"/>
    </source>
</evidence>
<reference evidence="11" key="3">
    <citation type="submission" date="2015-04" db="UniProtKB">
        <authorList>
            <consortium name="EnsemblPlants"/>
        </authorList>
    </citation>
    <scope>IDENTIFICATION</scope>
</reference>
<reference evidence="12" key="2">
    <citation type="submission" date="2013-12" db="EMBL/GenBank/DDBJ databases">
        <authorList>
            <person name="Yu Y."/>
            <person name="Lee S."/>
            <person name="de Baynast K."/>
            <person name="Wissotski M."/>
            <person name="Liu L."/>
            <person name="Talag J."/>
            <person name="Goicoechea J."/>
            <person name="Angelova A."/>
            <person name="Jetty R."/>
            <person name="Kudrna D."/>
            <person name="Golser W."/>
            <person name="Rivera L."/>
            <person name="Zhang J."/>
            <person name="Wing R."/>
        </authorList>
    </citation>
    <scope>NUCLEOTIDE SEQUENCE</scope>
</reference>
<dbReference type="Gene3D" id="1.20.5.4130">
    <property type="match status" value="1"/>
</dbReference>
<dbReference type="InterPro" id="IPR027417">
    <property type="entry name" value="P-loop_NTPase"/>
</dbReference>
<evidence type="ECO:0000259" key="10">
    <source>
        <dbReference type="Pfam" id="PF23598"/>
    </source>
</evidence>
<keyword evidence="2" id="KW-0433">Leucine-rich repeat</keyword>
<keyword evidence="4" id="KW-0547">Nucleotide-binding</keyword>
<evidence type="ECO:0008006" key="13">
    <source>
        <dbReference type="Google" id="ProtNLM"/>
    </source>
</evidence>
<dbReference type="GO" id="GO:0043531">
    <property type="term" value="F:ADP binding"/>
    <property type="evidence" value="ECO:0007669"/>
    <property type="project" value="InterPro"/>
</dbReference>
<dbReference type="Pfam" id="PF00931">
    <property type="entry name" value="NB-ARC"/>
    <property type="match status" value="1"/>
</dbReference>
<dbReference type="GO" id="GO:0042742">
    <property type="term" value="P:defense response to bacterium"/>
    <property type="evidence" value="ECO:0007669"/>
    <property type="project" value="UniProtKB-ARBA"/>
</dbReference>
<evidence type="ECO:0000313" key="11">
    <source>
        <dbReference type="EnsemblPlants" id="LPERR12G09520.1"/>
    </source>
</evidence>
<dbReference type="FunFam" id="1.10.10.10:FF:000322">
    <property type="entry name" value="Probable disease resistance protein At1g63360"/>
    <property type="match status" value="1"/>
</dbReference>
<proteinExistence type="inferred from homology"/>
<keyword evidence="12" id="KW-1185">Reference proteome</keyword>
<dbReference type="Gramene" id="LPERR12G09520.1">
    <property type="protein sequence ID" value="LPERR12G09520.1"/>
    <property type="gene ID" value="LPERR12G09520"/>
</dbReference>
<dbReference type="Gene3D" id="1.10.10.10">
    <property type="entry name" value="Winged helix-like DNA-binding domain superfamily/Winged helix DNA-binding domain"/>
    <property type="match status" value="1"/>
</dbReference>
<feature type="domain" description="NB-ARC" evidence="7">
    <location>
        <begin position="115"/>
        <end position="212"/>
    </location>
</feature>
<feature type="domain" description="Disease resistance protein winged helix" evidence="9">
    <location>
        <begin position="251"/>
        <end position="321"/>
    </location>
</feature>
<dbReference type="InterPro" id="IPR032675">
    <property type="entry name" value="LRR_dom_sf"/>
</dbReference>
<evidence type="ECO:0000259" key="8">
    <source>
        <dbReference type="Pfam" id="PF18052"/>
    </source>
</evidence>
<dbReference type="GO" id="GO:0002758">
    <property type="term" value="P:innate immune response-activating signaling pathway"/>
    <property type="evidence" value="ECO:0007669"/>
    <property type="project" value="UniProtKB-ARBA"/>
</dbReference>
<evidence type="ECO:0000256" key="1">
    <source>
        <dbReference type="ARBA" id="ARBA00008894"/>
    </source>
</evidence>
<dbReference type="PANTHER" id="PTHR23155:SF999">
    <property type="entry name" value="NB-ARC DOMAIN CONTAINING PROTEIN, EXPRESSED"/>
    <property type="match status" value="1"/>
</dbReference>
<dbReference type="Pfam" id="PF23559">
    <property type="entry name" value="WHD_DRP"/>
    <property type="match status" value="1"/>
</dbReference>
<dbReference type="InterPro" id="IPR044974">
    <property type="entry name" value="Disease_R_plants"/>
</dbReference>
<organism evidence="11 12">
    <name type="scientific">Leersia perrieri</name>
    <dbReference type="NCBI Taxonomy" id="77586"/>
    <lineage>
        <taxon>Eukaryota</taxon>
        <taxon>Viridiplantae</taxon>
        <taxon>Streptophyta</taxon>
        <taxon>Embryophyta</taxon>
        <taxon>Tracheophyta</taxon>
        <taxon>Spermatophyta</taxon>
        <taxon>Magnoliopsida</taxon>
        <taxon>Liliopsida</taxon>
        <taxon>Poales</taxon>
        <taxon>Poaceae</taxon>
        <taxon>BOP clade</taxon>
        <taxon>Oryzoideae</taxon>
        <taxon>Oryzeae</taxon>
        <taxon>Oryzinae</taxon>
        <taxon>Leersia</taxon>
    </lineage>
</organism>
<dbReference type="PANTHER" id="PTHR23155">
    <property type="entry name" value="DISEASE RESISTANCE PROTEIN RP"/>
    <property type="match status" value="1"/>
</dbReference>
<reference evidence="11 12" key="1">
    <citation type="submission" date="2012-08" db="EMBL/GenBank/DDBJ databases">
        <title>Oryza genome evolution.</title>
        <authorList>
            <person name="Wing R.A."/>
        </authorList>
    </citation>
    <scope>NUCLEOTIDE SEQUENCE</scope>
</reference>
<dbReference type="InterPro" id="IPR002182">
    <property type="entry name" value="NB-ARC"/>
</dbReference>
<dbReference type="Pfam" id="PF18052">
    <property type="entry name" value="Rx_N"/>
    <property type="match status" value="1"/>
</dbReference>
<dbReference type="Gene3D" id="3.40.50.300">
    <property type="entry name" value="P-loop containing nucleotide triphosphate hydrolases"/>
    <property type="match status" value="1"/>
</dbReference>
<keyword evidence="5" id="KW-0611">Plant defense</keyword>
<dbReference type="Gene3D" id="3.80.10.10">
    <property type="entry name" value="Ribonuclease Inhibitor"/>
    <property type="match status" value="1"/>
</dbReference>
<evidence type="ECO:0000256" key="6">
    <source>
        <dbReference type="ARBA" id="ARBA00023054"/>
    </source>
</evidence>
<dbReference type="Proteomes" id="UP000032180">
    <property type="component" value="Chromosome 12"/>
</dbReference>
<dbReference type="SUPFAM" id="SSF52058">
    <property type="entry name" value="L domain-like"/>
    <property type="match status" value="1"/>
</dbReference>
<keyword evidence="3" id="KW-0677">Repeat</keyword>
<dbReference type="InterPro" id="IPR036388">
    <property type="entry name" value="WH-like_DNA-bd_sf"/>
</dbReference>
<dbReference type="InterPro" id="IPR055414">
    <property type="entry name" value="LRR_R13L4/SHOC2-like"/>
</dbReference>
<feature type="domain" description="Disease resistance N-terminal" evidence="8">
    <location>
        <begin position="3"/>
        <end position="41"/>
    </location>
</feature>
<protein>
    <recommendedName>
        <fullName evidence="13">NB-ARC domain-containing protein</fullName>
    </recommendedName>
</protein>
<evidence type="ECO:0000259" key="9">
    <source>
        <dbReference type="Pfam" id="PF23559"/>
    </source>
</evidence>
<evidence type="ECO:0000313" key="12">
    <source>
        <dbReference type="Proteomes" id="UP000032180"/>
    </source>
</evidence>